<comment type="caution">
    <text evidence="8">The sequence shown here is derived from an EMBL/GenBank/DDBJ whole genome shotgun (WGS) entry which is preliminary data.</text>
</comment>
<dbReference type="Pfam" id="PF00254">
    <property type="entry name" value="FKBP_C"/>
    <property type="match status" value="2"/>
</dbReference>
<dbReference type="EMBL" id="NBWZ01000001">
    <property type="protein sequence ID" value="RFA09314.1"/>
    <property type="molecule type" value="Genomic_DNA"/>
</dbReference>
<feature type="signal peptide" evidence="6">
    <location>
        <begin position="1"/>
        <end position="28"/>
    </location>
</feature>
<sequence length="326" mass="31562">MRKSVALIVAAGLLVALAGCSSSGGSSAAGCTPMASSGAASDLVTATGDLGTAPKITFGTPLNAGSDTEVSVLITGSGATLPANGIVSGDYTLLDATTGATVTATAYDGKTASTFPISTAGIPGIQKGLACATVGSRVAITMPPADGFGTEGNSQAGVGASDSLVMVFDITNAFGTSADGAIQPAEAGFPSVALAPDGRPGITIPSGSVPTDLRVADLKKGSGVAVADGDNVIVQYTAVVWADKSIAGSTWADGTPKLVQASSSDPLATTIVPSLVGQTVGSQYIAVVPPASGYGDTASTDGKIPANSTLVYVVDVLGILPAAPAQ</sequence>
<feature type="domain" description="PPIase FKBP-type" evidence="7">
    <location>
        <begin position="84"/>
        <end position="174"/>
    </location>
</feature>
<dbReference type="PANTHER" id="PTHR47598:SF1">
    <property type="entry name" value="PEPTIDYL-PROLYL CIS-TRANS ISOMERASE FKBP17-2, CHLOROPLASTIC"/>
    <property type="match status" value="1"/>
</dbReference>
<dbReference type="AlphaFoldDB" id="A0A3E0VH97"/>
<evidence type="ECO:0000313" key="8">
    <source>
        <dbReference type="EMBL" id="RFA09314.1"/>
    </source>
</evidence>
<gene>
    <name evidence="8" type="ORF">B7R54_08775</name>
</gene>
<evidence type="ECO:0000256" key="3">
    <source>
        <dbReference type="ARBA" id="ARBA00023110"/>
    </source>
</evidence>
<proteinExistence type="predicted"/>
<dbReference type="RefSeq" id="WP_116414708.1">
    <property type="nucleotide sequence ID" value="NZ_NBWZ01000001.1"/>
</dbReference>
<evidence type="ECO:0000313" key="9">
    <source>
        <dbReference type="Proteomes" id="UP000256486"/>
    </source>
</evidence>
<protein>
    <recommendedName>
        <fullName evidence="2 5">peptidylprolyl isomerase</fullName>
        <ecNumber evidence="2 5">5.2.1.8</ecNumber>
    </recommendedName>
</protein>
<dbReference type="InterPro" id="IPR001179">
    <property type="entry name" value="PPIase_FKBP_dom"/>
</dbReference>
<organism evidence="8 9">
    <name type="scientific">Subtercola boreus</name>
    <dbReference type="NCBI Taxonomy" id="120213"/>
    <lineage>
        <taxon>Bacteria</taxon>
        <taxon>Bacillati</taxon>
        <taxon>Actinomycetota</taxon>
        <taxon>Actinomycetes</taxon>
        <taxon>Micrococcales</taxon>
        <taxon>Microbacteriaceae</taxon>
        <taxon>Subtercola</taxon>
    </lineage>
</organism>
<evidence type="ECO:0000256" key="6">
    <source>
        <dbReference type="SAM" id="SignalP"/>
    </source>
</evidence>
<reference evidence="8 9" key="1">
    <citation type="submission" date="2017-04" db="EMBL/GenBank/DDBJ databases">
        <title>Comparative genome analysis of Subtercola boreus.</title>
        <authorList>
            <person name="Cho Y.-J."/>
            <person name="Cho A."/>
            <person name="Kim O.-S."/>
            <person name="Lee J.-I."/>
        </authorList>
    </citation>
    <scope>NUCLEOTIDE SEQUENCE [LARGE SCALE GENOMIC DNA]</scope>
    <source>
        <strain evidence="8 9">K300</strain>
    </source>
</reference>
<dbReference type="Gene3D" id="3.10.50.40">
    <property type="match status" value="2"/>
</dbReference>
<dbReference type="PROSITE" id="PS51257">
    <property type="entry name" value="PROKAR_LIPOPROTEIN"/>
    <property type="match status" value="1"/>
</dbReference>
<dbReference type="SUPFAM" id="SSF54534">
    <property type="entry name" value="FKBP-like"/>
    <property type="match status" value="2"/>
</dbReference>
<dbReference type="PANTHER" id="PTHR47598">
    <property type="entry name" value="PEPTIDYL-PROLYL CIS-TRANS ISOMERASE FKBP17-2, CHLOROPLASTIC"/>
    <property type="match status" value="1"/>
</dbReference>
<keyword evidence="6" id="KW-0732">Signal</keyword>
<evidence type="ECO:0000256" key="1">
    <source>
        <dbReference type="ARBA" id="ARBA00000971"/>
    </source>
</evidence>
<dbReference type="EC" id="5.2.1.8" evidence="2 5"/>
<evidence type="ECO:0000259" key="7">
    <source>
        <dbReference type="PROSITE" id="PS50059"/>
    </source>
</evidence>
<dbReference type="GO" id="GO:0003755">
    <property type="term" value="F:peptidyl-prolyl cis-trans isomerase activity"/>
    <property type="evidence" value="ECO:0007669"/>
    <property type="project" value="UniProtKB-KW"/>
</dbReference>
<dbReference type="PROSITE" id="PS50059">
    <property type="entry name" value="FKBP_PPIASE"/>
    <property type="match status" value="2"/>
</dbReference>
<feature type="chain" id="PRO_5017619916" description="peptidylprolyl isomerase" evidence="6">
    <location>
        <begin position="29"/>
        <end position="326"/>
    </location>
</feature>
<comment type="catalytic activity">
    <reaction evidence="1 5">
        <text>[protein]-peptidylproline (omega=180) = [protein]-peptidylproline (omega=0)</text>
        <dbReference type="Rhea" id="RHEA:16237"/>
        <dbReference type="Rhea" id="RHEA-COMP:10747"/>
        <dbReference type="Rhea" id="RHEA-COMP:10748"/>
        <dbReference type="ChEBI" id="CHEBI:83833"/>
        <dbReference type="ChEBI" id="CHEBI:83834"/>
        <dbReference type="EC" id="5.2.1.8"/>
    </reaction>
</comment>
<dbReference type="InterPro" id="IPR053111">
    <property type="entry name" value="Chloro_FKBP-type_PPIase"/>
</dbReference>
<dbReference type="OrthoDB" id="25996at2"/>
<dbReference type="InterPro" id="IPR046357">
    <property type="entry name" value="PPIase_dom_sf"/>
</dbReference>
<dbReference type="Proteomes" id="UP000256486">
    <property type="component" value="Unassembled WGS sequence"/>
</dbReference>
<evidence type="ECO:0000256" key="5">
    <source>
        <dbReference type="PROSITE-ProRule" id="PRU00277"/>
    </source>
</evidence>
<keyword evidence="9" id="KW-1185">Reference proteome</keyword>
<name>A0A3E0VH97_9MICO</name>
<evidence type="ECO:0000256" key="2">
    <source>
        <dbReference type="ARBA" id="ARBA00013194"/>
    </source>
</evidence>
<feature type="domain" description="PPIase FKBP-type" evidence="7">
    <location>
        <begin position="229"/>
        <end position="320"/>
    </location>
</feature>
<keyword evidence="3 5" id="KW-0697">Rotamase</keyword>
<keyword evidence="4 5" id="KW-0413">Isomerase</keyword>
<evidence type="ECO:0000256" key="4">
    <source>
        <dbReference type="ARBA" id="ARBA00023235"/>
    </source>
</evidence>
<accession>A0A3E0VH97</accession>